<dbReference type="Proteomes" id="UP000727962">
    <property type="component" value="Unassembled WGS sequence"/>
</dbReference>
<dbReference type="NCBIfam" id="TIGR00205">
    <property type="entry name" value="fliE"/>
    <property type="match status" value="1"/>
</dbReference>
<organism evidence="6 7">
    <name type="scientific">Fimbriimonas ginsengisoli</name>
    <dbReference type="NCBI Taxonomy" id="1005039"/>
    <lineage>
        <taxon>Bacteria</taxon>
        <taxon>Bacillati</taxon>
        <taxon>Armatimonadota</taxon>
        <taxon>Fimbriimonadia</taxon>
        <taxon>Fimbriimonadales</taxon>
        <taxon>Fimbriimonadaceae</taxon>
        <taxon>Fimbriimonas</taxon>
    </lineage>
</organism>
<dbReference type="GO" id="GO:0005198">
    <property type="term" value="F:structural molecule activity"/>
    <property type="evidence" value="ECO:0007669"/>
    <property type="project" value="UniProtKB-UniRule"/>
</dbReference>
<dbReference type="PANTHER" id="PTHR34653">
    <property type="match status" value="1"/>
</dbReference>
<dbReference type="HAMAP" id="MF_00724">
    <property type="entry name" value="FliE"/>
    <property type="match status" value="1"/>
</dbReference>
<dbReference type="GO" id="GO:0009425">
    <property type="term" value="C:bacterial-type flagellum basal body"/>
    <property type="evidence" value="ECO:0007669"/>
    <property type="project" value="UniProtKB-SubCell"/>
</dbReference>
<dbReference type="EMBL" id="JACOSL010000046">
    <property type="protein sequence ID" value="MBI1756960.1"/>
    <property type="molecule type" value="Genomic_DNA"/>
</dbReference>
<gene>
    <name evidence="4 6" type="primary">fliE</name>
    <name evidence="6" type="ORF">HYR64_07635</name>
</gene>
<evidence type="ECO:0000256" key="2">
    <source>
        <dbReference type="ARBA" id="ARBA00009272"/>
    </source>
</evidence>
<proteinExistence type="inferred from homology"/>
<evidence type="ECO:0000256" key="3">
    <source>
        <dbReference type="ARBA" id="ARBA00023143"/>
    </source>
</evidence>
<comment type="caution">
    <text evidence="6">The sequence shown here is derived from an EMBL/GenBank/DDBJ whole genome shotgun (WGS) entry which is preliminary data.</text>
</comment>
<keyword evidence="3 4" id="KW-0975">Bacterial flagellum</keyword>
<dbReference type="Pfam" id="PF02049">
    <property type="entry name" value="FliE"/>
    <property type="match status" value="1"/>
</dbReference>
<dbReference type="PANTHER" id="PTHR34653:SF1">
    <property type="entry name" value="FLAGELLAR HOOK-BASAL BODY COMPLEX PROTEIN FLIE"/>
    <property type="match status" value="1"/>
</dbReference>
<keyword evidence="6" id="KW-0966">Cell projection</keyword>
<dbReference type="GO" id="GO:0071973">
    <property type="term" value="P:bacterial-type flagellum-dependent cell motility"/>
    <property type="evidence" value="ECO:0007669"/>
    <property type="project" value="InterPro"/>
</dbReference>
<evidence type="ECO:0000313" key="7">
    <source>
        <dbReference type="Proteomes" id="UP000727962"/>
    </source>
</evidence>
<accession>A0A931PW55</accession>
<evidence type="ECO:0000313" key="6">
    <source>
        <dbReference type="EMBL" id="MBI1756960.1"/>
    </source>
</evidence>
<protein>
    <recommendedName>
        <fullName evidence="4 5">Flagellar hook-basal body complex protein FliE</fullName>
    </recommendedName>
</protein>
<evidence type="ECO:0000256" key="5">
    <source>
        <dbReference type="NCBIfam" id="TIGR00205"/>
    </source>
</evidence>
<comment type="similarity">
    <text evidence="2 4">Belongs to the FliE family.</text>
</comment>
<keyword evidence="6" id="KW-0282">Flagellum</keyword>
<dbReference type="PRINTS" id="PR01006">
    <property type="entry name" value="FLGHOOKFLIE"/>
</dbReference>
<evidence type="ECO:0000256" key="4">
    <source>
        <dbReference type="HAMAP-Rule" id="MF_00724"/>
    </source>
</evidence>
<comment type="subcellular location">
    <subcellularLocation>
        <location evidence="1 4">Bacterial flagellum basal body</location>
    </subcellularLocation>
</comment>
<keyword evidence="6" id="KW-0969">Cilium</keyword>
<dbReference type="InterPro" id="IPR001624">
    <property type="entry name" value="FliE"/>
</dbReference>
<name>A0A931PW55_FIMGI</name>
<dbReference type="AlphaFoldDB" id="A0A931PW55"/>
<sequence length="106" mass="11526">MRIESLTAAKSPALSGIANPADGVVSSRTAKAGGDDFRQTLMDVLKEVNSTQQDARAKQNALMTGQQVDYHDLMIAMEKASVALQLTMAVRNKILEAYQEVSRMQV</sequence>
<dbReference type="GO" id="GO:0003774">
    <property type="term" value="F:cytoskeletal motor activity"/>
    <property type="evidence" value="ECO:0007669"/>
    <property type="project" value="InterPro"/>
</dbReference>
<evidence type="ECO:0000256" key="1">
    <source>
        <dbReference type="ARBA" id="ARBA00004117"/>
    </source>
</evidence>
<reference evidence="6" key="1">
    <citation type="submission" date="2020-07" db="EMBL/GenBank/DDBJ databases">
        <title>Huge and variable diversity of episymbiotic CPR bacteria and DPANN archaea in groundwater ecosystems.</title>
        <authorList>
            <person name="He C.Y."/>
            <person name="Keren R."/>
            <person name="Whittaker M."/>
            <person name="Farag I.F."/>
            <person name="Doudna J."/>
            <person name="Cate J.H.D."/>
            <person name="Banfield J.F."/>
        </authorList>
    </citation>
    <scope>NUCLEOTIDE SEQUENCE</scope>
    <source>
        <strain evidence="6">NC_groundwater_17_Pr7_B-0.1um_64_12</strain>
    </source>
</reference>